<evidence type="ECO:0000259" key="3">
    <source>
        <dbReference type="Pfam" id="PF18962"/>
    </source>
</evidence>
<comment type="caution">
    <text evidence="4">The sequence shown here is derived from an EMBL/GenBank/DDBJ whole genome shotgun (WGS) entry which is preliminary data.</text>
</comment>
<evidence type="ECO:0000256" key="1">
    <source>
        <dbReference type="ARBA" id="ARBA00022729"/>
    </source>
</evidence>
<dbReference type="InterPro" id="IPR029058">
    <property type="entry name" value="AB_hydrolase_fold"/>
</dbReference>
<accession>A0A2S7WQ15</accession>
<proteinExistence type="predicted"/>
<dbReference type="OrthoDB" id="1094867at2"/>
<dbReference type="AlphaFoldDB" id="A0A2S7WQ15"/>
<dbReference type="InterPro" id="IPR026444">
    <property type="entry name" value="Secre_tail"/>
</dbReference>
<organism evidence="4 5">
    <name type="scientific">Polaribacter porphyrae</name>
    <dbReference type="NCBI Taxonomy" id="1137780"/>
    <lineage>
        <taxon>Bacteria</taxon>
        <taxon>Pseudomonadati</taxon>
        <taxon>Bacteroidota</taxon>
        <taxon>Flavobacteriia</taxon>
        <taxon>Flavobacteriales</taxon>
        <taxon>Flavobacteriaceae</taxon>
    </lineage>
</organism>
<feature type="signal peptide" evidence="2">
    <location>
        <begin position="1"/>
        <end position="20"/>
    </location>
</feature>
<feature type="domain" description="Secretion system C-terminal sorting" evidence="3">
    <location>
        <begin position="312"/>
        <end position="373"/>
    </location>
</feature>
<dbReference type="Proteomes" id="UP000238882">
    <property type="component" value="Unassembled WGS sequence"/>
</dbReference>
<dbReference type="Gene3D" id="3.40.50.1820">
    <property type="entry name" value="alpha/beta hydrolase"/>
    <property type="match status" value="1"/>
</dbReference>
<evidence type="ECO:0000256" key="2">
    <source>
        <dbReference type="SAM" id="SignalP"/>
    </source>
</evidence>
<keyword evidence="5" id="KW-1185">Reference proteome</keyword>
<feature type="chain" id="PRO_5015734139" description="Secretion system C-terminal sorting domain-containing protein" evidence="2">
    <location>
        <begin position="21"/>
        <end position="373"/>
    </location>
</feature>
<evidence type="ECO:0000313" key="5">
    <source>
        <dbReference type="Proteomes" id="UP000238882"/>
    </source>
</evidence>
<sequence>MEKSKVLFLFFLMFSFSVFGQNLSSNSTGFFIYTPEVPLNNKQIKVFYHIPNGDITKMPIIFSFHGVNRNADDYRDYWISMANANGFMVFAPEFSDADFPTGDKYNLANIFDDGDNPSISTFNPKNEWTFSVIDPIFETIKADISGTQQKYNAWGHSAGSQFLHRFVTYMPESKLDIAVCSNAGWYTVPENTVVFPYGIQNGQLPYSDLEKAFTKKLIIHLGKDDNDPNAAGLRHNTIVDNQQGLHRLERGRYYFETSETTAQNMNVQFNWEKHEVSGISHEGRKMAKDALQYILMSSLSISDINIKNSIKIYPNPANDILNIEGIETDIKIYSILGSFIGKEKKKNVIDISHLNSGCYFLDINNKKIKFLKK</sequence>
<dbReference type="EMBL" id="MSCN01000001">
    <property type="protein sequence ID" value="PQJ79708.1"/>
    <property type="molecule type" value="Genomic_DNA"/>
</dbReference>
<dbReference type="Pfam" id="PF18962">
    <property type="entry name" value="Por_Secre_tail"/>
    <property type="match status" value="1"/>
</dbReference>
<dbReference type="RefSeq" id="WP_105016304.1">
    <property type="nucleotide sequence ID" value="NZ_MSCN01000001.1"/>
</dbReference>
<gene>
    <name evidence="4" type="ORF">BTO18_11225</name>
</gene>
<name>A0A2S7WQ15_9FLAO</name>
<evidence type="ECO:0000313" key="4">
    <source>
        <dbReference type="EMBL" id="PQJ79708.1"/>
    </source>
</evidence>
<protein>
    <recommendedName>
        <fullName evidence="3">Secretion system C-terminal sorting domain-containing protein</fullName>
    </recommendedName>
</protein>
<keyword evidence="1 2" id="KW-0732">Signal</keyword>
<dbReference type="NCBIfam" id="TIGR04183">
    <property type="entry name" value="Por_Secre_tail"/>
    <property type="match status" value="1"/>
</dbReference>
<reference evidence="4 5" key="1">
    <citation type="submission" date="2016-12" db="EMBL/GenBank/DDBJ databases">
        <title>Trade-off between light-utilization and light-protection in marine flavobacteria.</title>
        <authorList>
            <person name="Kumagai Y."/>
            <person name="Yoshizawa S."/>
            <person name="Kogure K."/>
            <person name="Iwasaki W."/>
        </authorList>
    </citation>
    <scope>NUCLEOTIDE SEQUENCE [LARGE SCALE GENOMIC DNA]</scope>
    <source>
        <strain evidence="4 5">NBRC 108759</strain>
    </source>
</reference>
<dbReference type="SUPFAM" id="SSF53474">
    <property type="entry name" value="alpha/beta-Hydrolases"/>
    <property type="match status" value="1"/>
</dbReference>